<evidence type="ECO:0000313" key="2">
    <source>
        <dbReference type="Proteomes" id="UP000028534"/>
    </source>
</evidence>
<dbReference type="Gene3D" id="2.40.10.120">
    <property type="match status" value="1"/>
</dbReference>
<accession>A0A084ENY4</accession>
<dbReference type="eggNOG" id="COG0265">
    <property type="taxonomic scope" value="Bacteria"/>
</dbReference>
<evidence type="ECO:0000313" key="1">
    <source>
        <dbReference type="EMBL" id="KEZ19676.1"/>
    </source>
</evidence>
<dbReference type="AlphaFoldDB" id="A0A084ENY4"/>
<dbReference type="PATRIC" id="fig|13690.10.peg.1835"/>
<dbReference type="SUPFAM" id="SSF50494">
    <property type="entry name" value="Trypsin-like serine proteases"/>
    <property type="match status" value="1"/>
</dbReference>
<dbReference type="STRING" id="13690.AX777_09675"/>
<dbReference type="RefSeq" id="WP_037518722.1">
    <property type="nucleotide sequence ID" value="NZ_JGVR01000008.1"/>
</dbReference>
<sequence length="276" mass="29289">MGRGGCGCLPWLLGLILLLAWLGEMQAPSLQVEQYDPRSPRRPLPRGSEEQYIIEDRPGGPADAMGTAFAVDRSGVWMTAEHVTHGCSRVGLEQRGRALEVPRVIESRESDAAIIPRGPRSPAALPLRSGAPSPGSTGYHMGFPAGQPTLVLSELIGRAEARRGSSGIDQPVLVWAERGRLPEGDGTLSGISGGPVFSTDGRVVGINSASTDRRGRILTVAPDAMMRLTAASRAIGDQPVAYPFAGLTDAQERFANWLDDGVIRRIFCDVDGGRGG</sequence>
<dbReference type="InterPro" id="IPR009003">
    <property type="entry name" value="Peptidase_S1_PA"/>
</dbReference>
<dbReference type="EMBL" id="JGVR01000008">
    <property type="protein sequence ID" value="KEZ19676.1"/>
    <property type="molecule type" value="Genomic_DNA"/>
</dbReference>
<proteinExistence type="predicted"/>
<reference evidence="1 2" key="1">
    <citation type="submission" date="2014-03" db="EMBL/GenBank/DDBJ databases">
        <title>Genome sequence of Sphingobium yanoikuyae B1.</title>
        <authorList>
            <person name="Gan H.M."/>
            <person name="Gan H.Y."/>
            <person name="Savka M.A."/>
        </authorList>
    </citation>
    <scope>NUCLEOTIDE SEQUENCE [LARGE SCALE GENOMIC DNA]</scope>
    <source>
        <strain evidence="1 2">B1</strain>
    </source>
</reference>
<name>A0A084ENY4_SPHYA</name>
<organism evidence="1 2">
    <name type="scientific">Sphingobium yanoikuyae</name>
    <name type="common">Sphingomonas yanoikuyae</name>
    <dbReference type="NCBI Taxonomy" id="13690"/>
    <lineage>
        <taxon>Bacteria</taxon>
        <taxon>Pseudomonadati</taxon>
        <taxon>Pseudomonadota</taxon>
        <taxon>Alphaproteobacteria</taxon>
        <taxon>Sphingomonadales</taxon>
        <taxon>Sphingomonadaceae</taxon>
        <taxon>Sphingobium</taxon>
    </lineage>
</organism>
<dbReference type="Pfam" id="PF13365">
    <property type="entry name" value="Trypsin_2"/>
    <property type="match status" value="1"/>
</dbReference>
<gene>
    <name evidence="1" type="ORF">CP98_01781</name>
</gene>
<protein>
    <submittedName>
        <fullName evidence="1">Peptidase</fullName>
    </submittedName>
</protein>
<comment type="caution">
    <text evidence="1">The sequence shown here is derived from an EMBL/GenBank/DDBJ whole genome shotgun (WGS) entry which is preliminary data.</text>
</comment>
<dbReference type="Proteomes" id="UP000028534">
    <property type="component" value="Unassembled WGS sequence"/>
</dbReference>